<dbReference type="CDD" id="cd15482">
    <property type="entry name" value="Sialidase_non-viral"/>
    <property type="match status" value="1"/>
</dbReference>
<dbReference type="GO" id="GO:0015979">
    <property type="term" value="P:photosynthesis"/>
    <property type="evidence" value="ECO:0007669"/>
    <property type="project" value="UniProtKB-KW"/>
</dbReference>
<dbReference type="AlphaFoldDB" id="A0AB35WL45"/>
<protein>
    <submittedName>
        <fullName evidence="4">YCF48-related protein</fullName>
    </submittedName>
</protein>
<dbReference type="RefSeq" id="WP_330078472.1">
    <property type="nucleotide sequence ID" value="NZ_JAZDCU010000001.1"/>
</dbReference>
<dbReference type="InterPro" id="IPR036278">
    <property type="entry name" value="Sialidase_sf"/>
</dbReference>
<dbReference type="SUPFAM" id="SSF50939">
    <property type="entry name" value="Sialidases"/>
    <property type="match status" value="1"/>
</dbReference>
<feature type="domain" description="Photosynthesis system II assembly factor Ycf48/Hcf136-like" evidence="3">
    <location>
        <begin position="34"/>
        <end position="158"/>
    </location>
</feature>
<dbReference type="InterPro" id="IPR028203">
    <property type="entry name" value="PSII_CF48-like_dom"/>
</dbReference>
<dbReference type="PANTHER" id="PTHR47199:SF2">
    <property type="entry name" value="PHOTOSYSTEM II STABILITY_ASSEMBLY FACTOR HCF136, CHLOROPLASTIC"/>
    <property type="match status" value="1"/>
</dbReference>
<evidence type="ECO:0000256" key="2">
    <source>
        <dbReference type="ARBA" id="ARBA00023276"/>
    </source>
</evidence>
<keyword evidence="1" id="KW-0602">Photosynthesis</keyword>
<comment type="caution">
    <text evidence="4">The sequence shown here is derived from an EMBL/GenBank/DDBJ whole genome shotgun (WGS) entry which is preliminary data.</text>
</comment>
<evidence type="ECO:0000259" key="3">
    <source>
        <dbReference type="Pfam" id="PF14870"/>
    </source>
</evidence>
<sequence length="324" mass="34541">MRQLIGYAVSGVVLAAVAFAFAPRNPAPLLATQLQVDRVQVNTLLVNGQQLLAAGERGTLLTSLDSGRSWHSTRVSLERESTLTGLIALNPQTLIAVGHDGLIARSQDRGVTWQEAHYDADLGEPLLGVWSGDGQQVAAYGSYGKYLESSDAGEHWHARELPGDGAHFNGMDGDRQGRRMLVGEQGLVLRSDDAGRNWQQLAPFYNGSLFGVVSLSASHWLAYGMRGQVFRSVDFGDSWQRVALDSSQPIYGHARLPGEAGVVLVGAGSQLIHLDGHGQLVERSRRSGLGTLTSAVALNARHLLVAGERGVSQGPDSGLAAHAQ</sequence>
<dbReference type="PANTHER" id="PTHR47199">
    <property type="entry name" value="PHOTOSYSTEM II STABILITY/ASSEMBLY FACTOR HCF136, CHLOROPLASTIC"/>
    <property type="match status" value="1"/>
</dbReference>
<reference evidence="4 5" key="1">
    <citation type="submission" date="2024-01" db="EMBL/GenBank/DDBJ databases">
        <title>Unpublished Manusciprt.</title>
        <authorList>
            <person name="Duman M."/>
            <person name="Valdes E.G."/>
            <person name="Ajmi N."/>
            <person name="Altun S."/>
            <person name="Saticioglu I.B."/>
        </authorList>
    </citation>
    <scope>NUCLEOTIDE SEQUENCE [LARGE SCALE GENOMIC DNA]</scope>
    <source>
        <strain evidence="4 5">120P</strain>
    </source>
</reference>
<organism evidence="4 5">
    <name type="scientific">Pseudomonas auratipiscis</name>
    <dbReference type="NCBI Taxonomy" id="3115853"/>
    <lineage>
        <taxon>Bacteria</taxon>
        <taxon>Pseudomonadati</taxon>
        <taxon>Pseudomonadota</taxon>
        <taxon>Gammaproteobacteria</taxon>
        <taxon>Pseudomonadales</taxon>
        <taxon>Pseudomonadaceae</taxon>
        <taxon>Pseudomonas</taxon>
    </lineage>
</organism>
<evidence type="ECO:0000313" key="5">
    <source>
        <dbReference type="Proteomes" id="UP001307839"/>
    </source>
</evidence>
<keyword evidence="2" id="KW-0604">Photosystem II</keyword>
<dbReference type="Proteomes" id="UP001307839">
    <property type="component" value="Unassembled WGS sequence"/>
</dbReference>
<gene>
    <name evidence="4" type="ORF">V0R53_00160</name>
</gene>
<accession>A0AB35WL45</accession>
<evidence type="ECO:0000313" key="4">
    <source>
        <dbReference type="EMBL" id="MEE1864797.1"/>
    </source>
</evidence>
<dbReference type="EMBL" id="JAZDQP010000001">
    <property type="protein sequence ID" value="MEE1864797.1"/>
    <property type="molecule type" value="Genomic_DNA"/>
</dbReference>
<evidence type="ECO:0000256" key="1">
    <source>
        <dbReference type="ARBA" id="ARBA00022531"/>
    </source>
</evidence>
<dbReference type="Pfam" id="PF14870">
    <property type="entry name" value="PSII_BNR"/>
    <property type="match status" value="1"/>
</dbReference>
<dbReference type="GO" id="GO:0009523">
    <property type="term" value="C:photosystem II"/>
    <property type="evidence" value="ECO:0007669"/>
    <property type="project" value="UniProtKB-KW"/>
</dbReference>
<name>A0AB35WL45_9PSED</name>
<dbReference type="Gene3D" id="2.130.10.10">
    <property type="entry name" value="YVTN repeat-like/Quinoprotein amine dehydrogenase"/>
    <property type="match status" value="1"/>
</dbReference>
<keyword evidence="5" id="KW-1185">Reference proteome</keyword>
<proteinExistence type="predicted"/>
<dbReference type="InterPro" id="IPR015943">
    <property type="entry name" value="WD40/YVTN_repeat-like_dom_sf"/>
</dbReference>